<dbReference type="InterPro" id="IPR004424">
    <property type="entry name" value="IspE"/>
</dbReference>
<evidence type="ECO:0000313" key="9">
    <source>
        <dbReference type="EMBL" id="SJM69604.1"/>
    </source>
</evidence>
<feature type="domain" description="GHMP kinase N-terminal" evidence="8">
    <location>
        <begin position="82"/>
        <end position="170"/>
    </location>
</feature>
<dbReference type="OrthoDB" id="9809438at2"/>
<evidence type="ECO:0000313" key="10">
    <source>
        <dbReference type="Proteomes" id="UP000188357"/>
    </source>
</evidence>
<comment type="similarity">
    <text evidence="7">Belongs to the GHMP kinase family. IspE subfamily.</text>
</comment>
<feature type="binding site" evidence="7">
    <location>
        <begin position="120"/>
        <end position="130"/>
    </location>
    <ligand>
        <name>ATP</name>
        <dbReference type="ChEBI" id="CHEBI:30616"/>
    </ligand>
</feature>
<evidence type="ECO:0000256" key="2">
    <source>
        <dbReference type="ARBA" id="ARBA00022679"/>
    </source>
</evidence>
<dbReference type="SUPFAM" id="SSF54211">
    <property type="entry name" value="Ribosomal protein S5 domain 2-like"/>
    <property type="match status" value="1"/>
</dbReference>
<dbReference type="PIRSF" id="PIRSF010376">
    <property type="entry name" value="IspE"/>
    <property type="match status" value="1"/>
</dbReference>
<dbReference type="InterPro" id="IPR036554">
    <property type="entry name" value="GHMP_kinase_C_sf"/>
</dbReference>
<feature type="active site" evidence="7">
    <location>
        <position position="162"/>
    </location>
</feature>
<dbReference type="PANTHER" id="PTHR43527:SF2">
    <property type="entry name" value="4-DIPHOSPHOCYTIDYL-2-C-METHYL-D-ERYTHRITOL KINASE, CHLOROPLASTIC"/>
    <property type="match status" value="1"/>
</dbReference>
<gene>
    <name evidence="7 9" type="primary">ispE</name>
    <name evidence="9" type="ORF">A1232T_00805</name>
</gene>
<evidence type="ECO:0000256" key="4">
    <source>
        <dbReference type="ARBA" id="ARBA00022777"/>
    </source>
</evidence>
<dbReference type="HAMAP" id="MF_00061">
    <property type="entry name" value="IspE"/>
    <property type="match status" value="1"/>
</dbReference>
<evidence type="ECO:0000259" key="8">
    <source>
        <dbReference type="Pfam" id="PF00288"/>
    </source>
</evidence>
<dbReference type="RefSeq" id="WP_077450620.1">
    <property type="nucleotide sequence ID" value="NZ_FUGE01000099.1"/>
</dbReference>
<dbReference type="InterPro" id="IPR014721">
    <property type="entry name" value="Ribsml_uS5_D2-typ_fold_subgr"/>
</dbReference>
<protein>
    <recommendedName>
        <fullName evidence="1 7">4-diphosphocytidyl-2-C-methyl-D-erythritol kinase</fullName>
        <shortName evidence="7">CMK</shortName>
        <ecNumber evidence="7">2.7.1.148</ecNumber>
    </recommendedName>
    <alternativeName>
        <fullName evidence="7">4-(cytidine-5'-diphospho)-2-C-methyl-D-erythritol kinase</fullName>
    </alternativeName>
</protein>
<dbReference type="GO" id="GO:0019288">
    <property type="term" value="P:isopentenyl diphosphate biosynthetic process, methylerythritol 4-phosphate pathway"/>
    <property type="evidence" value="ECO:0007669"/>
    <property type="project" value="UniProtKB-UniRule"/>
</dbReference>
<evidence type="ECO:0000256" key="6">
    <source>
        <dbReference type="ARBA" id="ARBA00023229"/>
    </source>
</evidence>
<comment type="catalytic activity">
    <reaction evidence="7">
        <text>4-CDP-2-C-methyl-D-erythritol + ATP = 4-CDP-2-C-methyl-D-erythritol 2-phosphate + ADP + H(+)</text>
        <dbReference type="Rhea" id="RHEA:18437"/>
        <dbReference type="ChEBI" id="CHEBI:15378"/>
        <dbReference type="ChEBI" id="CHEBI:30616"/>
        <dbReference type="ChEBI" id="CHEBI:57823"/>
        <dbReference type="ChEBI" id="CHEBI:57919"/>
        <dbReference type="ChEBI" id="CHEBI:456216"/>
        <dbReference type="EC" id="2.7.1.148"/>
    </reaction>
</comment>
<keyword evidence="2 7" id="KW-0808">Transferase</keyword>
<name>A0A1R4GNA5_9GAMM</name>
<keyword evidence="4 7" id="KW-0418">Kinase</keyword>
<dbReference type="Gene3D" id="3.30.70.890">
    <property type="entry name" value="GHMP kinase, C-terminal domain"/>
    <property type="match status" value="1"/>
</dbReference>
<dbReference type="Pfam" id="PF00288">
    <property type="entry name" value="GHMP_kinases_N"/>
    <property type="match status" value="1"/>
</dbReference>
<dbReference type="EMBL" id="FUGE01000099">
    <property type="protein sequence ID" value="SJM69604.1"/>
    <property type="molecule type" value="Genomic_DNA"/>
</dbReference>
<accession>A0A1R4GNA5</accession>
<dbReference type="InterPro" id="IPR006204">
    <property type="entry name" value="GHMP_kinase_N_dom"/>
</dbReference>
<dbReference type="GO" id="GO:0016114">
    <property type="term" value="P:terpenoid biosynthetic process"/>
    <property type="evidence" value="ECO:0007669"/>
    <property type="project" value="UniProtKB-UniRule"/>
</dbReference>
<keyword evidence="6 7" id="KW-0414">Isoprene biosynthesis</keyword>
<dbReference type="Proteomes" id="UP000188357">
    <property type="component" value="Unassembled WGS sequence"/>
</dbReference>
<dbReference type="Gene3D" id="3.30.230.10">
    <property type="match status" value="1"/>
</dbReference>
<reference evidence="9 10" key="1">
    <citation type="submission" date="2017-02" db="EMBL/GenBank/DDBJ databases">
        <authorList>
            <person name="Peterson S.W."/>
        </authorList>
    </citation>
    <scope>NUCLEOTIDE SEQUENCE [LARGE SCALE GENOMIC DNA]</scope>
    <source>
        <strain evidence="9">Psychrobacter_piechaudii</strain>
    </source>
</reference>
<comment type="function">
    <text evidence="7">Catalyzes the phosphorylation of the position 2 hydroxy group of 4-diphosphocytidyl-2C-methyl-D-erythritol.</text>
</comment>
<keyword evidence="3 7" id="KW-0547">Nucleotide-binding</keyword>
<dbReference type="UniPathway" id="UPA00056">
    <property type="reaction ID" value="UER00094"/>
</dbReference>
<organism evidence="9 10">
    <name type="scientific">Psychrobacter piechaudii</name>
    <dbReference type="NCBI Taxonomy" id="1945521"/>
    <lineage>
        <taxon>Bacteria</taxon>
        <taxon>Pseudomonadati</taxon>
        <taxon>Pseudomonadota</taxon>
        <taxon>Gammaproteobacteria</taxon>
        <taxon>Moraxellales</taxon>
        <taxon>Moraxellaceae</taxon>
        <taxon>Psychrobacter</taxon>
    </lineage>
</organism>
<dbReference type="AlphaFoldDB" id="A0A1R4GNA5"/>
<keyword evidence="5 7" id="KW-0067">ATP-binding</keyword>
<comment type="pathway">
    <text evidence="7">Isoprenoid biosynthesis; isopentenyl diphosphate biosynthesis via DXP pathway; isopentenyl diphosphate from 1-deoxy-D-xylulose 5-phosphate: step 3/6.</text>
</comment>
<dbReference type="PANTHER" id="PTHR43527">
    <property type="entry name" value="4-DIPHOSPHOCYTIDYL-2-C-METHYL-D-ERYTHRITOL KINASE, CHLOROPLASTIC"/>
    <property type="match status" value="1"/>
</dbReference>
<dbReference type="InterPro" id="IPR020568">
    <property type="entry name" value="Ribosomal_Su5_D2-typ_SF"/>
</dbReference>
<dbReference type="EC" id="2.7.1.148" evidence="7"/>
<dbReference type="SUPFAM" id="SSF55060">
    <property type="entry name" value="GHMP Kinase, C-terminal domain"/>
    <property type="match status" value="1"/>
</dbReference>
<evidence type="ECO:0000256" key="3">
    <source>
        <dbReference type="ARBA" id="ARBA00022741"/>
    </source>
</evidence>
<feature type="active site" evidence="7">
    <location>
        <position position="14"/>
    </location>
</feature>
<dbReference type="GO" id="GO:0050515">
    <property type="term" value="F:4-(cytidine 5'-diphospho)-2-C-methyl-D-erythritol kinase activity"/>
    <property type="evidence" value="ECO:0007669"/>
    <property type="project" value="UniProtKB-UniRule"/>
</dbReference>
<dbReference type="NCBIfam" id="TIGR00154">
    <property type="entry name" value="ispE"/>
    <property type="match status" value="1"/>
</dbReference>
<proteinExistence type="inferred from homology"/>
<dbReference type="GO" id="GO:0005524">
    <property type="term" value="F:ATP binding"/>
    <property type="evidence" value="ECO:0007669"/>
    <property type="project" value="UniProtKB-UniRule"/>
</dbReference>
<sequence length="318" mass="34555">MTSLPQLSLFSPAKINLFLHITGKRSDGYHNLQTVFRLLNWGDTLHFQVSDKQFNPHQDFADNGLPITLDTKVAVTTNLRDNLITKAALALIDSVKSNTALFEGLDRLPVIDIKLDKVLPAGAGLGGGSSNAATTLLALNTLWGLNLEQQTLIDIGRSIGADVPIFILGQDAIAEGIGEKLTPLSLPPQHYLLLNPNAHASTQALFAHTDLRRDIPAMSVGDIEENSEGYLNRLYPTFSNVFEPVVTSLVPEVSEALNYLKKLEALTHSSARMTGTGSSVFLPLPEAMTPQIQTYMMDNPPPCHALIIESLLGQKSRV</sequence>
<evidence type="ECO:0000256" key="7">
    <source>
        <dbReference type="HAMAP-Rule" id="MF_00061"/>
    </source>
</evidence>
<dbReference type="STRING" id="1945521.A1232T_00805"/>
<evidence type="ECO:0000256" key="5">
    <source>
        <dbReference type="ARBA" id="ARBA00022840"/>
    </source>
</evidence>
<keyword evidence="10" id="KW-1185">Reference proteome</keyword>
<evidence type="ECO:0000256" key="1">
    <source>
        <dbReference type="ARBA" id="ARBA00017473"/>
    </source>
</evidence>